<comment type="subcellular location">
    <subcellularLocation>
        <location evidence="3">Membrane</location>
    </subcellularLocation>
    <subcellularLocation>
        <location evidence="2">Plastid</location>
        <location evidence="2">Chloroplast</location>
    </subcellularLocation>
</comment>
<dbReference type="InterPro" id="IPR019756">
    <property type="entry name" value="Pept_S26A_signal_pept_1_Ser-AS"/>
</dbReference>
<dbReference type="InterPro" id="IPR019533">
    <property type="entry name" value="Peptidase_S26"/>
</dbReference>
<evidence type="ECO:0000256" key="2">
    <source>
        <dbReference type="ARBA" id="ARBA00004229"/>
    </source>
</evidence>
<dbReference type="PROSITE" id="PS00761">
    <property type="entry name" value="SPASE_I_3"/>
    <property type="match status" value="1"/>
</dbReference>
<dbReference type="OMA" id="LAYEMKP"/>
<dbReference type="PROSITE" id="PS00501">
    <property type="entry name" value="SPASE_I_1"/>
    <property type="match status" value="1"/>
</dbReference>
<evidence type="ECO:0000256" key="1">
    <source>
        <dbReference type="ARBA" id="ARBA00000677"/>
    </source>
</evidence>
<dbReference type="KEGG" id="egt:105964744"/>
<dbReference type="CDD" id="cd06530">
    <property type="entry name" value="S26_SPase_I"/>
    <property type="match status" value="1"/>
</dbReference>
<keyword evidence="16" id="KW-1185">Reference proteome</keyword>
<evidence type="ECO:0000256" key="8">
    <source>
        <dbReference type="ARBA" id="ARBA00022670"/>
    </source>
</evidence>
<dbReference type="AlphaFoldDB" id="A0A022QRJ4"/>
<dbReference type="GO" id="GO:0009003">
    <property type="term" value="F:signal peptidase activity"/>
    <property type="evidence" value="ECO:0007669"/>
    <property type="project" value="UniProtKB-EC"/>
</dbReference>
<dbReference type="Gene3D" id="2.10.109.10">
    <property type="entry name" value="Umud Fragment, subunit A"/>
    <property type="match status" value="1"/>
</dbReference>
<dbReference type="EMBL" id="KI630978">
    <property type="protein sequence ID" value="EYU31347.1"/>
    <property type="molecule type" value="Genomic_DNA"/>
</dbReference>
<evidence type="ECO:0000256" key="7">
    <source>
        <dbReference type="ARBA" id="ARBA00022640"/>
    </source>
</evidence>
<dbReference type="EC" id="3.4.21.89" evidence="5"/>
<name>A0A022QRJ4_ERYGU</name>
<dbReference type="GO" id="GO:0009535">
    <property type="term" value="C:chloroplast thylakoid membrane"/>
    <property type="evidence" value="ECO:0000318"/>
    <property type="project" value="GO_Central"/>
</dbReference>
<organism evidence="15 16">
    <name type="scientific">Erythranthe guttata</name>
    <name type="common">Yellow monkey flower</name>
    <name type="synonym">Mimulus guttatus</name>
    <dbReference type="NCBI Taxonomy" id="4155"/>
    <lineage>
        <taxon>Eukaryota</taxon>
        <taxon>Viridiplantae</taxon>
        <taxon>Streptophyta</taxon>
        <taxon>Embryophyta</taxon>
        <taxon>Tracheophyta</taxon>
        <taxon>Spermatophyta</taxon>
        <taxon>Magnoliopsida</taxon>
        <taxon>eudicotyledons</taxon>
        <taxon>Gunneridae</taxon>
        <taxon>Pentapetalae</taxon>
        <taxon>asterids</taxon>
        <taxon>lamiids</taxon>
        <taxon>Lamiales</taxon>
        <taxon>Phrymaceae</taxon>
        <taxon>Erythranthe</taxon>
    </lineage>
</organism>
<dbReference type="STRING" id="4155.A0A022QRJ4"/>
<dbReference type="GO" id="GO:0006465">
    <property type="term" value="P:signal peptide processing"/>
    <property type="evidence" value="ECO:0000318"/>
    <property type="project" value="GO_Central"/>
</dbReference>
<evidence type="ECO:0000256" key="9">
    <source>
        <dbReference type="ARBA" id="ARBA00022801"/>
    </source>
</evidence>
<keyword evidence="10" id="KW-0809">Transit peptide</keyword>
<evidence type="ECO:0000256" key="3">
    <source>
        <dbReference type="ARBA" id="ARBA00004370"/>
    </source>
</evidence>
<dbReference type="GO" id="GO:0010027">
    <property type="term" value="P:thylakoid membrane organization"/>
    <property type="evidence" value="ECO:0000318"/>
    <property type="project" value="GO_Central"/>
</dbReference>
<keyword evidence="8" id="KW-0645">Protease</keyword>
<protein>
    <recommendedName>
        <fullName evidence="5">signal peptidase I</fullName>
        <ecNumber evidence="5">3.4.21.89</ecNumber>
    </recommendedName>
</protein>
<dbReference type="InterPro" id="IPR036286">
    <property type="entry name" value="LexA/Signal_pep-like_sf"/>
</dbReference>
<dbReference type="GO" id="GO:0004252">
    <property type="term" value="F:serine-type endopeptidase activity"/>
    <property type="evidence" value="ECO:0000318"/>
    <property type="project" value="GO_Central"/>
</dbReference>
<dbReference type="PhylomeDB" id="A0A022QRJ4"/>
<dbReference type="PRINTS" id="PR00727">
    <property type="entry name" value="LEADERPTASE"/>
</dbReference>
<keyword evidence="9" id="KW-0378">Hydrolase</keyword>
<evidence type="ECO:0000256" key="12">
    <source>
        <dbReference type="PIRSR" id="PIRSR600223-1"/>
    </source>
</evidence>
<keyword evidence="6" id="KW-0150">Chloroplast</keyword>
<evidence type="ECO:0000259" key="14">
    <source>
        <dbReference type="Pfam" id="PF10502"/>
    </source>
</evidence>
<evidence type="ECO:0000256" key="10">
    <source>
        <dbReference type="ARBA" id="ARBA00022946"/>
    </source>
</evidence>
<keyword evidence="7" id="KW-0934">Plastid</keyword>
<evidence type="ECO:0000313" key="16">
    <source>
        <dbReference type="Proteomes" id="UP000030748"/>
    </source>
</evidence>
<dbReference type="Proteomes" id="UP000030748">
    <property type="component" value="Unassembled WGS sequence"/>
</dbReference>
<feature type="domain" description="Peptidase S26" evidence="14">
    <location>
        <begin position="233"/>
        <end position="390"/>
    </location>
</feature>
<dbReference type="InterPro" id="IPR019758">
    <property type="entry name" value="Pept_S26A_signal_pept_1_CS"/>
</dbReference>
<dbReference type="FunFam" id="2.10.109.10:FF:000012">
    <property type="entry name" value="Peptidase/ serine-type peptidase"/>
    <property type="match status" value="1"/>
</dbReference>
<feature type="compositionally biased region" description="Basic and acidic residues" evidence="13">
    <location>
        <begin position="52"/>
        <end position="61"/>
    </location>
</feature>
<comment type="catalytic activity">
    <reaction evidence="1">
        <text>Cleavage of hydrophobic, N-terminal signal or leader sequences from secreted and periplasmic proteins.</text>
        <dbReference type="EC" id="3.4.21.89"/>
    </reaction>
</comment>
<dbReference type="Pfam" id="PF10502">
    <property type="entry name" value="Peptidase_S26"/>
    <property type="match status" value="1"/>
</dbReference>
<dbReference type="NCBIfam" id="TIGR02227">
    <property type="entry name" value="sigpep_I_bact"/>
    <property type="match status" value="1"/>
</dbReference>
<reference evidence="15 16" key="1">
    <citation type="journal article" date="2013" name="Proc. Natl. Acad. Sci. U.S.A.">
        <title>Fine-scale variation in meiotic recombination in Mimulus inferred from population shotgun sequencing.</title>
        <authorList>
            <person name="Hellsten U."/>
            <person name="Wright K.M."/>
            <person name="Jenkins J."/>
            <person name="Shu S."/>
            <person name="Yuan Y."/>
            <person name="Wessler S.R."/>
            <person name="Schmutz J."/>
            <person name="Willis J.H."/>
            <person name="Rokhsar D.S."/>
        </authorList>
    </citation>
    <scope>NUCLEOTIDE SEQUENCE [LARGE SCALE GENOMIC DNA]</scope>
    <source>
        <strain evidence="16">cv. DUN x IM62</strain>
    </source>
</reference>
<dbReference type="PANTHER" id="PTHR43390">
    <property type="entry name" value="SIGNAL PEPTIDASE I"/>
    <property type="match status" value="1"/>
</dbReference>
<evidence type="ECO:0000313" key="15">
    <source>
        <dbReference type="EMBL" id="EYU31347.1"/>
    </source>
</evidence>
<dbReference type="OrthoDB" id="308440at2759"/>
<dbReference type="InterPro" id="IPR000223">
    <property type="entry name" value="Pept_S26A_signal_pept_1"/>
</dbReference>
<feature type="active site" evidence="12">
    <location>
        <position position="310"/>
    </location>
</feature>
<feature type="region of interest" description="Disordered" evidence="13">
    <location>
        <begin position="44"/>
        <end position="64"/>
    </location>
</feature>
<dbReference type="PANTHER" id="PTHR43390:SF2">
    <property type="entry name" value="THYLAKOIDAL PROCESSING PEPTIDASE 2, CHLOROPLASTIC-RELATED"/>
    <property type="match status" value="1"/>
</dbReference>
<comment type="similarity">
    <text evidence="4">Belongs to the peptidase S26 family.</text>
</comment>
<evidence type="ECO:0000256" key="11">
    <source>
        <dbReference type="ARBA" id="ARBA00023136"/>
    </source>
</evidence>
<proteinExistence type="inferred from homology"/>
<evidence type="ECO:0000256" key="4">
    <source>
        <dbReference type="ARBA" id="ARBA00009370"/>
    </source>
</evidence>
<keyword evidence="11" id="KW-0472">Membrane</keyword>
<dbReference type="SUPFAM" id="SSF51306">
    <property type="entry name" value="LexA/Signal peptidase"/>
    <property type="match status" value="1"/>
</dbReference>
<dbReference type="eggNOG" id="KOG0171">
    <property type="taxonomic scope" value="Eukaryota"/>
</dbReference>
<sequence>MAIRFTVNFSASVASNIAASSSTASSKCAASRFFQECASRSRFFQHPPSQKPDSDYSDFRRPKSKPNSVYSSLAGEVLGGQAQCPVVMGLISLMKQSIGSSSNSTVLGISPIKASTILPFLPGSKWLPCNESTSTDVDRGGAAVRSSSAAASSKEVTVETKIVNGGGSSSKGNAKAKGKAKGLEGEAFAMAKNIDAPSPTLNLTPPRGGIGSGINSSSWLLKVMNMCFTSEEAKAAFTAFSVSILFKSTLAEPRSIPSTSMYPTLDVGDRVLAEKVSYIFKKPEISDIVIFKAPLILQQIGFSPSDVFIKRIVAKAGDYVEVRGGKLMVNGVAQDEDFILEPLDYEMDPVLVPEGYVFVLGDNRNNSFDSHNWGPLPIRNIVGRSVFRYWPPSKVSDTLYNTSQQKSAVAFA</sequence>
<feature type="active site" evidence="12">
    <location>
        <position position="260"/>
    </location>
</feature>
<evidence type="ECO:0000256" key="6">
    <source>
        <dbReference type="ARBA" id="ARBA00022528"/>
    </source>
</evidence>
<evidence type="ECO:0000256" key="13">
    <source>
        <dbReference type="SAM" id="MobiDB-lite"/>
    </source>
</evidence>
<accession>A0A022QRJ4</accession>
<evidence type="ECO:0000256" key="5">
    <source>
        <dbReference type="ARBA" id="ARBA00013208"/>
    </source>
</evidence>
<gene>
    <name evidence="15" type="ORF">MIMGU_mgv1a007290mg</name>
</gene>